<evidence type="ECO:0000313" key="1">
    <source>
        <dbReference type="EMBL" id="ELR23033.1"/>
    </source>
</evidence>
<dbReference type="Proteomes" id="UP000011083">
    <property type="component" value="Unassembled WGS sequence"/>
</dbReference>
<name>L8HE51_ACACF</name>
<dbReference type="AlphaFoldDB" id="L8HE51"/>
<sequence>MPLGCASTWGTWPTCPSRHARCFTEWASRPGWTTLGSSASWPAMR</sequence>
<reference evidence="1 2" key="1">
    <citation type="journal article" date="2013" name="Genome Biol.">
        <title>Genome of Acanthamoeba castellanii highlights extensive lateral gene transfer and early evolution of tyrosine kinase signaling.</title>
        <authorList>
            <person name="Clarke M."/>
            <person name="Lohan A.J."/>
            <person name="Liu B."/>
            <person name="Lagkouvardos I."/>
            <person name="Roy S."/>
            <person name="Zafar N."/>
            <person name="Bertelli C."/>
            <person name="Schilde C."/>
            <person name="Kianianmomeni A."/>
            <person name="Burglin T.R."/>
            <person name="Frech C."/>
            <person name="Turcotte B."/>
            <person name="Kopec K.O."/>
            <person name="Synnott J.M."/>
            <person name="Choo C."/>
            <person name="Paponov I."/>
            <person name="Finkler A."/>
            <person name="Soon Heng Tan C."/>
            <person name="Hutchins A.P."/>
            <person name="Weinmeier T."/>
            <person name="Rattei T."/>
            <person name="Chu J.S."/>
            <person name="Gimenez G."/>
            <person name="Irimia M."/>
            <person name="Rigden D.J."/>
            <person name="Fitzpatrick D.A."/>
            <person name="Lorenzo-Morales J."/>
            <person name="Bateman A."/>
            <person name="Chiu C.H."/>
            <person name="Tang P."/>
            <person name="Hegemann P."/>
            <person name="Fromm H."/>
            <person name="Raoult D."/>
            <person name="Greub G."/>
            <person name="Miranda-Saavedra D."/>
            <person name="Chen N."/>
            <person name="Nash P."/>
            <person name="Ginger M.L."/>
            <person name="Horn M."/>
            <person name="Schaap P."/>
            <person name="Caler L."/>
            <person name="Loftus B."/>
        </authorList>
    </citation>
    <scope>NUCLEOTIDE SEQUENCE [LARGE SCALE GENOMIC DNA]</scope>
    <source>
        <strain evidence="1 2">Neff</strain>
    </source>
</reference>
<dbReference type="VEuPathDB" id="AmoebaDB:ACA1_360490"/>
<dbReference type="RefSeq" id="XP_004352510.1">
    <property type="nucleotide sequence ID" value="XM_004352458.1"/>
</dbReference>
<dbReference type="EMBL" id="KB007867">
    <property type="protein sequence ID" value="ELR23033.1"/>
    <property type="molecule type" value="Genomic_DNA"/>
</dbReference>
<keyword evidence="2" id="KW-1185">Reference proteome</keyword>
<proteinExistence type="predicted"/>
<gene>
    <name evidence="1" type="ORF">ACA1_360490</name>
</gene>
<accession>L8HE51</accession>
<dbReference type="GeneID" id="14924003"/>
<protein>
    <submittedName>
        <fullName evidence="1">Uncharacterized protein</fullName>
    </submittedName>
</protein>
<dbReference type="KEGG" id="acan:ACA1_360490"/>
<evidence type="ECO:0000313" key="2">
    <source>
        <dbReference type="Proteomes" id="UP000011083"/>
    </source>
</evidence>
<organism evidence="1 2">
    <name type="scientific">Acanthamoeba castellanii (strain ATCC 30010 / Neff)</name>
    <dbReference type="NCBI Taxonomy" id="1257118"/>
    <lineage>
        <taxon>Eukaryota</taxon>
        <taxon>Amoebozoa</taxon>
        <taxon>Discosea</taxon>
        <taxon>Longamoebia</taxon>
        <taxon>Centramoebida</taxon>
        <taxon>Acanthamoebidae</taxon>
        <taxon>Acanthamoeba</taxon>
    </lineage>
</organism>